<dbReference type="EMBL" id="LLXI01000027">
    <property type="protein sequence ID" value="PKY38390.1"/>
    <property type="molecule type" value="Genomic_DNA"/>
</dbReference>
<evidence type="ECO:0000313" key="2">
    <source>
        <dbReference type="Proteomes" id="UP000234323"/>
    </source>
</evidence>
<protein>
    <submittedName>
        <fullName evidence="1">Uncharacterized protein</fullName>
    </submittedName>
</protein>
<dbReference type="VEuPathDB" id="FungiDB:RhiirFUN_020687"/>
<reference evidence="1 2" key="1">
    <citation type="submission" date="2015-10" db="EMBL/GenBank/DDBJ databases">
        <title>Genome analyses suggest a sexual origin of heterokaryosis in a supposedly ancient asexual fungus.</title>
        <authorList>
            <person name="Ropars J."/>
            <person name="Sedzielewska K."/>
            <person name="Noel J."/>
            <person name="Charron P."/>
            <person name="Farinelli L."/>
            <person name="Marton T."/>
            <person name="Kruger M."/>
            <person name="Pelin A."/>
            <person name="Brachmann A."/>
            <person name="Corradi N."/>
        </authorList>
    </citation>
    <scope>NUCLEOTIDE SEQUENCE [LARGE SCALE GENOMIC DNA]</scope>
    <source>
        <strain evidence="1 2">A4</strain>
    </source>
</reference>
<organism evidence="1 2">
    <name type="scientific">Rhizophagus irregularis</name>
    <dbReference type="NCBI Taxonomy" id="588596"/>
    <lineage>
        <taxon>Eukaryota</taxon>
        <taxon>Fungi</taxon>
        <taxon>Fungi incertae sedis</taxon>
        <taxon>Mucoromycota</taxon>
        <taxon>Glomeromycotina</taxon>
        <taxon>Glomeromycetes</taxon>
        <taxon>Glomerales</taxon>
        <taxon>Glomeraceae</taxon>
        <taxon>Rhizophagus</taxon>
    </lineage>
</organism>
<keyword evidence="2" id="KW-1185">Reference proteome</keyword>
<dbReference type="Proteomes" id="UP000234323">
    <property type="component" value="Unassembled WGS sequence"/>
</dbReference>
<dbReference type="AlphaFoldDB" id="A0A2I1FVJ6"/>
<gene>
    <name evidence="1" type="ORF">RhiirA4_451376</name>
</gene>
<evidence type="ECO:0000313" key="1">
    <source>
        <dbReference type="EMBL" id="PKY38390.1"/>
    </source>
</evidence>
<sequence>MCIEISCYIKNKVSGFLVHTGLEHRFFVHAGLLKVEYYIAYEFDKVTYMLAYIHWTADVREDSAGLISFQKFEAHEFIDAFAIDHCVGFFQIKTTYYVIDKDIDYTDENNRMGYIHTISENSTFNKQIIYI</sequence>
<proteinExistence type="predicted"/>
<comment type="caution">
    <text evidence="1">The sequence shown here is derived from an EMBL/GenBank/DDBJ whole genome shotgun (WGS) entry which is preliminary data.</text>
</comment>
<accession>A0A2I1FVJ6</accession>
<name>A0A2I1FVJ6_9GLOM</name>